<feature type="transmembrane region" description="Helical" evidence="1">
    <location>
        <begin position="149"/>
        <end position="169"/>
    </location>
</feature>
<keyword evidence="4" id="KW-1185">Reference proteome</keyword>
<reference evidence="3 4" key="1">
    <citation type="submission" date="2020-04" db="EMBL/GenBank/DDBJ databases">
        <title>Knoellia sp. isolate from air conditioner.</title>
        <authorList>
            <person name="Chea S."/>
            <person name="Kim D.-U."/>
        </authorList>
    </citation>
    <scope>NUCLEOTIDE SEQUENCE [LARGE SCALE GENOMIC DNA]</scope>
    <source>
        <strain evidence="3 4">DB2414S</strain>
    </source>
</reference>
<feature type="transmembrane region" description="Helical" evidence="1">
    <location>
        <begin position="112"/>
        <end position="129"/>
    </location>
</feature>
<evidence type="ECO:0000313" key="4">
    <source>
        <dbReference type="Proteomes" id="UP000588586"/>
    </source>
</evidence>
<sequence length="265" mass="27221">MDSTDVKGAADRASDHPALTAAARAGYAVSGLIHLLIGWIALQVALGGGGKNADQSGALSTLAGNPLGKALLWVAVIGFLALAIVQLAEALLASGEGKDLWKDRGKAVGQMVLYLALASSALTFARGGSKNSRSQSQDFTASLLDKPGGRLLVIVIGLAVLAAGGYHVYKGWSEKFLEDLESHPGRAATVLGRVGFIAKGLVLAIVGVLFVAAGLHRRAAEASGMDGALKSLREQPFGTILLILIAAGLVAFGLYCFARAKHAKV</sequence>
<feature type="domain" description="DUF1206" evidence="2">
    <location>
        <begin position="112"/>
        <end position="173"/>
    </location>
</feature>
<evidence type="ECO:0000259" key="2">
    <source>
        <dbReference type="Pfam" id="PF06724"/>
    </source>
</evidence>
<name>A0A849HBP1_9MICO</name>
<feature type="domain" description="DUF1206" evidence="2">
    <location>
        <begin position="25"/>
        <end position="91"/>
    </location>
</feature>
<protein>
    <submittedName>
        <fullName evidence="3">DUF1206 domain-containing protein</fullName>
    </submittedName>
</protein>
<evidence type="ECO:0000256" key="1">
    <source>
        <dbReference type="SAM" id="Phobius"/>
    </source>
</evidence>
<feature type="domain" description="DUF1206" evidence="2">
    <location>
        <begin position="194"/>
        <end position="260"/>
    </location>
</feature>
<dbReference type="RefSeq" id="WP_171242388.1">
    <property type="nucleotide sequence ID" value="NZ_JABEPQ010000001.1"/>
</dbReference>
<keyword evidence="1" id="KW-0812">Transmembrane</keyword>
<dbReference type="InterPro" id="IPR009597">
    <property type="entry name" value="DUF1206"/>
</dbReference>
<dbReference type="Proteomes" id="UP000588586">
    <property type="component" value="Unassembled WGS sequence"/>
</dbReference>
<feature type="transmembrane region" description="Helical" evidence="1">
    <location>
        <begin position="21"/>
        <end position="42"/>
    </location>
</feature>
<feature type="transmembrane region" description="Helical" evidence="1">
    <location>
        <begin position="190"/>
        <end position="216"/>
    </location>
</feature>
<keyword evidence="1" id="KW-0472">Membrane</keyword>
<dbReference type="AlphaFoldDB" id="A0A849HBP1"/>
<organism evidence="3 4">
    <name type="scientific">Knoellia koreensis</name>
    <dbReference type="NCBI Taxonomy" id="2730921"/>
    <lineage>
        <taxon>Bacteria</taxon>
        <taxon>Bacillati</taxon>
        <taxon>Actinomycetota</taxon>
        <taxon>Actinomycetes</taxon>
        <taxon>Micrococcales</taxon>
        <taxon>Intrasporangiaceae</taxon>
        <taxon>Knoellia</taxon>
    </lineage>
</organism>
<proteinExistence type="predicted"/>
<accession>A0A849HBP1</accession>
<feature type="transmembrane region" description="Helical" evidence="1">
    <location>
        <begin position="70"/>
        <end position="92"/>
    </location>
</feature>
<evidence type="ECO:0000313" key="3">
    <source>
        <dbReference type="EMBL" id="NNM45355.1"/>
    </source>
</evidence>
<dbReference type="Pfam" id="PF06724">
    <property type="entry name" value="DUF1206"/>
    <property type="match status" value="3"/>
</dbReference>
<keyword evidence="1" id="KW-1133">Transmembrane helix</keyword>
<dbReference type="EMBL" id="JABEPQ010000001">
    <property type="protein sequence ID" value="NNM45355.1"/>
    <property type="molecule type" value="Genomic_DNA"/>
</dbReference>
<comment type="caution">
    <text evidence="3">The sequence shown here is derived from an EMBL/GenBank/DDBJ whole genome shotgun (WGS) entry which is preliminary data.</text>
</comment>
<feature type="transmembrane region" description="Helical" evidence="1">
    <location>
        <begin position="236"/>
        <end position="258"/>
    </location>
</feature>
<gene>
    <name evidence="3" type="ORF">HJG52_04960</name>
</gene>